<dbReference type="EMBL" id="CP058595">
    <property type="protein sequence ID" value="QLG44838.1"/>
    <property type="molecule type" value="Genomic_DNA"/>
</dbReference>
<dbReference type="PROSITE" id="PS51257">
    <property type="entry name" value="PROKAR_LIPOPROTEIN"/>
    <property type="match status" value="1"/>
</dbReference>
<dbReference type="KEGG" id="cagg:HYG79_05550"/>
<sequence length="224" mass="24870">MKQVYILVFVLVFIGCKKDPPSPPGKVALVFPEQNSECTTGESINDTQSQVEFRWNASPNTDTYVVRVTNLNTNTTEPVTISATSVRLTLEKGGLYSWNVTSENSQVTETTTSDTWRFYNAGAQTTYPPFPAQILFPGSGETVLKDINNEITLDWSGADIDNDIASFEVYFSTTSPPQTLVNTQRSSTQHRVSVTSRTTYFWRIVTVDTEGNSSDSGVFDFKVD</sequence>
<reference evidence="1 2" key="1">
    <citation type="journal article" date="2006" name="Int. J. Syst. Evol. Microbiol.">
        <title>Costertonia aggregata gen. nov., sp. nov., a mesophilic marine bacterium of the family Flavobacteriaceae, isolated from a mature biofilm.</title>
        <authorList>
            <person name="Kwon K.K."/>
            <person name="Lee Y.K."/>
            <person name="Lee H.K."/>
        </authorList>
    </citation>
    <scope>NUCLEOTIDE SEQUENCE [LARGE SCALE GENOMIC DNA]</scope>
    <source>
        <strain evidence="1 2">KCCM 42265</strain>
    </source>
</reference>
<protein>
    <recommendedName>
        <fullName evidence="3">Fibronectin type-III domain-containing protein</fullName>
    </recommendedName>
</protein>
<dbReference type="Proteomes" id="UP000509302">
    <property type="component" value="Chromosome"/>
</dbReference>
<keyword evidence="2" id="KW-1185">Reference proteome</keyword>
<evidence type="ECO:0008006" key="3">
    <source>
        <dbReference type="Google" id="ProtNLM"/>
    </source>
</evidence>
<dbReference type="Gene3D" id="2.60.40.10">
    <property type="entry name" value="Immunoglobulins"/>
    <property type="match status" value="1"/>
</dbReference>
<proteinExistence type="predicted"/>
<dbReference type="InterPro" id="IPR013783">
    <property type="entry name" value="Ig-like_fold"/>
</dbReference>
<dbReference type="AlphaFoldDB" id="A0A7H9AN28"/>
<organism evidence="1 2">
    <name type="scientific">Costertonia aggregata</name>
    <dbReference type="NCBI Taxonomy" id="343403"/>
    <lineage>
        <taxon>Bacteria</taxon>
        <taxon>Pseudomonadati</taxon>
        <taxon>Bacteroidota</taxon>
        <taxon>Flavobacteriia</taxon>
        <taxon>Flavobacteriales</taxon>
        <taxon>Flavobacteriaceae</taxon>
        <taxon>Costertonia</taxon>
    </lineage>
</organism>
<evidence type="ECO:0000313" key="2">
    <source>
        <dbReference type="Proteomes" id="UP000509302"/>
    </source>
</evidence>
<accession>A0A7H9AN28</accession>
<dbReference type="RefSeq" id="WP_179241128.1">
    <property type="nucleotide sequence ID" value="NZ_CP058595.1"/>
</dbReference>
<evidence type="ECO:0000313" key="1">
    <source>
        <dbReference type="EMBL" id="QLG44838.1"/>
    </source>
</evidence>
<name>A0A7H9AN28_9FLAO</name>
<gene>
    <name evidence="1" type="ORF">HYG79_05550</name>
</gene>